<name>A0A1J4JE97_9EUKA</name>
<dbReference type="EMBL" id="MLAK01001164">
    <property type="protein sequence ID" value="OHS96615.1"/>
    <property type="molecule type" value="Genomic_DNA"/>
</dbReference>
<dbReference type="SUPFAM" id="SSF56112">
    <property type="entry name" value="Protein kinase-like (PK-like)"/>
    <property type="match status" value="2"/>
</dbReference>
<dbReference type="PROSITE" id="PS50011">
    <property type="entry name" value="PROTEIN_KINASE_DOM"/>
    <property type="match status" value="2"/>
</dbReference>
<dbReference type="PRINTS" id="PR00109">
    <property type="entry name" value="TYRKINASE"/>
</dbReference>
<accession>A0A1J4JE97</accession>
<dbReference type="PANTHER" id="PTHR44329:SF214">
    <property type="entry name" value="PROTEIN KINASE DOMAIN-CONTAINING PROTEIN"/>
    <property type="match status" value="1"/>
</dbReference>
<dbReference type="AlphaFoldDB" id="A0A1J4JE97"/>
<dbReference type="InterPro" id="IPR001245">
    <property type="entry name" value="Ser-Thr/Tyr_kinase_cat_dom"/>
</dbReference>
<dbReference type="InterPro" id="IPR011009">
    <property type="entry name" value="Kinase-like_dom_sf"/>
</dbReference>
<dbReference type="PANTHER" id="PTHR44329">
    <property type="entry name" value="SERINE/THREONINE-PROTEIN KINASE TNNI3K-RELATED"/>
    <property type="match status" value="1"/>
</dbReference>
<protein>
    <recommendedName>
        <fullName evidence="2">Protein kinase domain-containing protein</fullName>
    </recommendedName>
</protein>
<evidence type="ECO:0000313" key="4">
    <source>
        <dbReference type="Proteomes" id="UP000179807"/>
    </source>
</evidence>
<dbReference type="InterPro" id="IPR051681">
    <property type="entry name" value="Ser/Thr_Kinases-Pseudokinases"/>
</dbReference>
<dbReference type="GeneID" id="94845985"/>
<evidence type="ECO:0000259" key="2">
    <source>
        <dbReference type="PROSITE" id="PS50011"/>
    </source>
</evidence>
<dbReference type="Pfam" id="PF00069">
    <property type="entry name" value="Pkinase"/>
    <property type="match status" value="2"/>
</dbReference>
<organism evidence="3 4">
    <name type="scientific">Tritrichomonas foetus</name>
    <dbReference type="NCBI Taxonomy" id="1144522"/>
    <lineage>
        <taxon>Eukaryota</taxon>
        <taxon>Metamonada</taxon>
        <taxon>Parabasalia</taxon>
        <taxon>Tritrichomonadida</taxon>
        <taxon>Tritrichomonadidae</taxon>
        <taxon>Tritrichomonas</taxon>
    </lineage>
</organism>
<dbReference type="InterPro" id="IPR008271">
    <property type="entry name" value="Ser/Thr_kinase_AS"/>
</dbReference>
<gene>
    <name evidence="3" type="ORF">TRFO_37199</name>
</gene>
<dbReference type="PROSITE" id="PS00108">
    <property type="entry name" value="PROTEIN_KINASE_ST"/>
    <property type="match status" value="1"/>
</dbReference>
<keyword evidence="4" id="KW-1185">Reference proteome</keyword>
<dbReference type="GO" id="GO:0005524">
    <property type="term" value="F:ATP binding"/>
    <property type="evidence" value="ECO:0007669"/>
    <property type="project" value="InterPro"/>
</dbReference>
<dbReference type="VEuPathDB" id="TrichDB:TRFO_37199"/>
<feature type="domain" description="Protein kinase" evidence="2">
    <location>
        <begin position="30"/>
        <end position="295"/>
    </location>
</feature>
<reference evidence="3" key="1">
    <citation type="submission" date="2016-10" db="EMBL/GenBank/DDBJ databases">
        <authorList>
            <person name="Benchimol M."/>
            <person name="Almeida L.G."/>
            <person name="Vasconcelos A.T."/>
            <person name="Perreira-Neves A."/>
            <person name="Rosa I.A."/>
            <person name="Tasca T."/>
            <person name="Bogo M.R."/>
            <person name="de Souza W."/>
        </authorList>
    </citation>
    <scope>NUCLEOTIDE SEQUENCE [LARGE SCALE GENOMIC DNA]</scope>
    <source>
        <strain evidence="3">K</strain>
    </source>
</reference>
<dbReference type="Proteomes" id="UP000179807">
    <property type="component" value="Unassembled WGS sequence"/>
</dbReference>
<keyword evidence="1" id="KW-0175">Coiled coil</keyword>
<comment type="caution">
    <text evidence="3">The sequence shown here is derived from an EMBL/GenBank/DDBJ whole genome shotgun (WGS) entry which is preliminary data.</text>
</comment>
<dbReference type="GO" id="GO:0004674">
    <property type="term" value="F:protein serine/threonine kinase activity"/>
    <property type="evidence" value="ECO:0007669"/>
    <property type="project" value="TreeGrafter"/>
</dbReference>
<feature type="domain" description="Protein kinase" evidence="2">
    <location>
        <begin position="405"/>
        <end position="676"/>
    </location>
</feature>
<feature type="coiled-coil region" evidence="1">
    <location>
        <begin position="334"/>
        <end position="392"/>
    </location>
</feature>
<dbReference type="Gene3D" id="1.10.510.10">
    <property type="entry name" value="Transferase(Phosphotransferase) domain 1"/>
    <property type="match status" value="2"/>
</dbReference>
<dbReference type="SMART" id="SM00220">
    <property type="entry name" value="S_TKc"/>
    <property type="match status" value="2"/>
</dbReference>
<dbReference type="InterPro" id="IPR000719">
    <property type="entry name" value="Prot_kinase_dom"/>
</dbReference>
<evidence type="ECO:0000313" key="3">
    <source>
        <dbReference type="EMBL" id="OHS96615.1"/>
    </source>
</evidence>
<sequence>MLSAFDLNRFHSIMTEKPFQLLPIIDLNNFQVEEELGNYYFQTTYLIKENNQVYDGQFYHHDCAESEISKYIARPIIEKCPGFIEVVGVTFSSSFKQGRNVIVTKHYENKTLRNVMDDLMKKKRTLGYDNTAKQIIITGLAKAIEILHSNRIIHNEVTPSNIWLDENFYPHLGGFEFSTPFDREAIMLEKVDNTSPVYRAPEKIESEDYDEKVDIYSFAITLYEILFDRDPYQLNSYNLIFPFLRSVQNGVRPEIPTSVSNHFLAELMEKCWDYNPRERPSASQLFKLLSEDPNYMLDGVDKHAFQSYLKTLKYDDPNSLKDEISKLKKKNQYLQNIKKENEYLITNIVEKEKEIERYKKQYDSLNLLYTKLKQKYEKLKEEEKTKKSWSSESNAKNAMIDLNEYEKKEQLSFGTFGEVYSVYHKESHEEFAAKVSKYPFSNNDADLREINILCQLKHPTIVNMKGFSFTNFEHENCITILMELIQHGSLRNLLNEEQNGNLKLDYNNTQRQIIITGIAYGMKYLHEHHIFHRDLKPDNILIDSELHPKITDFGTSKFFDPDHSHSQSQQHGTLFYMSPESLVDNHYGPESDVYSYGIMLYEILTSLPAYDMTKTEINTILKFCNKVVYQNYRPIFTIPIQKEFQELIEQCWDSEPSNRPTFSDIFTKLSSDSRYLLDDVDENEFSNYLFDLEQSQKNDNISAVRNEEVIIKLLRDNELLRQRIEELENRTKISES</sequence>
<proteinExistence type="predicted"/>
<dbReference type="RefSeq" id="XP_068349752.1">
    <property type="nucleotide sequence ID" value="XM_068511281.1"/>
</dbReference>
<evidence type="ECO:0000256" key="1">
    <source>
        <dbReference type="SAM" id="Coils"/>
    </source>
</evidence>